<feature type="transmembrane region" description="Helical" evidence="1">
    <location>
        <begin position="173"/>
        <end position="194"/>
    </location>
</feature>
<feature type="transmembrane region" description="Helical" evidence="1">
    <location>
        <begin position="354"/>
        <end position="377"/>
    </location>
</feature>
<evidence type="ECO:0000313" key="2">
    <source>
        <dbReference type="EMBL" id="KAF0312112.1"/>
    </source>
</evidence>
<name>A0A6A4XCU7_AMPAM</name>
<keyword evidence="1" id="KW-0472">Membrane</keyword>
<accession>A0A6A4XCU7</accession>
<feature type="transmembrane region" description="Helical" evidence="1">
    <location>
        <begin position="104"/>
        <end position="121"/>
    </location>
</feature>
<keyword evidence="1" id="KW-1133">Transmembrane helix</keyword>
<dbReference type="AlphaFoldDB" id="A0A6A4XCU7"/>
<gene>
    <name evidence="2" type="primary">HGSNAT_0</name>
    <name evidence="2" type="ORF">FJT64_017091</name>
</gene>
<sequence>MVRKTPAAARFQPLDGETTVIGQINRYSGASMASICIVVMIFVNYGGGRYWFFRHAPWNGLTVADLVFPWFMWIMGASMVFSLRSQIRRSVPKCQIWVRLVRRAALLFLLGLVVNSGSAQSGWSAGGLRVPGVLQRFAVCSLVIGTLQLPALSAAEPLTQGWRLAWLRDVTCCWAQWLAVALLAAAHTAITLLLPVPGCPRGYLGPGGLADGGRFANCTGGAAGYIDRRLFGSHMYHRPTAHRVYDTQLAYDPEGLLGTLTSCVAVFLGSVAGRLMATCSGAPERLARLAGWALLLCGAGGALCRFSQEGGPIPVNKNLWSLSFVLALSGLASALLAALHLLVDVLAVWRGRPFHYAGLNAIVLYLGHELVGGLFPVSLRSVLPPAGTHAAALLNSLWAALVWLLVAWRLYKHGLFIAL</sequence>
<keyword evidence="1" id="KW-0812">Transmembrane</keyword>
<feature type="transmembrane region" description="Helical" evidence="1">
    <location>
        <begin position="389"/>
        <end position="411"/>
    </location>
</feature>
<dbReference type="PANTHER" id="PTHR31061:SF24">
    <property type="entry name" value="LD22376P"/>
    <property type="match status" value="1"/>
</dbReference>
<evidence type="ECO:0000313" key="3">
    <source>
        <dbReference type="Proteomes" id="UP000440578"/>
    </source>
</evidence>
<feature type="transmembrane region" description="Helical" evidence="1">
    <location>
        <begin position="289"/>
        <end position="308"/>
    </location>
</feature>
<organism evidence="2 3">
    <name type="scientific">Amphibalanus amphitrite</name>
    <name type="common">Striped barnacle</name>
    <name type="synonym">Balanus amphitrite</name>
    <dbReference type="NCBI Taxonomy" id="1232801"/>
    <lineage>
        <taxon>Eukaryota</taxon>
        <taxon>Metazoa</taxon>
        <taxon>Ecdysozoa</taxon>
        <taxon>Arthropoda</taxon>
        <taxon>Crustacea</taxon>
        <taxon>Multicrustacea</taxon>
        <taxon>Cirripedia</taxon>
        <taxon>Thoracica</taxon>
        <taxon>Thoracicalcarea</taxon>
        <taxon>Balanomorpha</taxon>
        <taxon>Balanoidea</taxon>
        <taxon>Balanidae</taxon>
        <taxon>Amphibalaninae</taxon>
        <taxon>Amphibalanus</taxon>
    </lineage>
</organism>
<dbReference type="GO" id="GO:0016740">
    <property type="term" value="F:transferase activity"/>
    <property type="evidence" value="ECO:0007669"/>
    <property type="project" value="UniProtKB-KW"/>
</dbReference>
<dbReference type="PANTHER" id="PTHR31061">
    <property type="entry name" value="LD22376P"/>
    <property type="match status" value="1"/>
</dbReference>
<comment type="caution">
    <text evidence="2">The sequence shown here is derived from an EMBL/GenBank/DDBJ whole genome shotgun (WGS) entry which is preliminary data.</text>
</comment>
<dbReference type="OrthoDB" id="2149840at2759"/>
<dbReference type="EMBL" id="VIIS01000190">
    <property type="protein sequence ID" value="KAF0312112.1"/>
    <property type="molecule type" value="Genomic_DNA"/>
</dbReference>
<evidence type="ECO:0000256" key="1">
    <source>
        <dbReference type="SAM" id="Phobius"/>
    </source>
</evidence>
<keyword evidence="2" id="KW-0808">Transferase</keyword>
<reference evidence="2 3" key="1">
    <citation type="submission" date="2019-07" db="EMBL/GenBank/DDBJ databases">
        <title>Draft genome assembly of a fouling barnacle, Amphibalanus amphitrite (Darwin, 1854): The first reference genome for Thecostraca.</title>
        <authorList>
            <person name="Kim W."/>
        </authorList>
    </citation>
    <scope>NUCLEOTIDE SEQUENCE [LARGE SCALE GENOMIC DNA]</scope>
    <source>
        <strain evidence="2">SNU_AA5</strain>
        <tissue evidence="2">Soma without cirri and trophi</tissue>
    </source>
</reference>
<feature type="transmembrane region" description="Helical" evidence="1">
    <location>
        <begin position="320"/>
        <end position="342"/>
    </location>
</feature>
<protein>
    <submittedName>
        <fullName evidence="2">Heparan-alpha-glucosaminide N-acetyltransferase</fullName>
    </submittedName>
</protein>
<proteinExistence type="predicted"/>
<feature type="transmembrane region" description="Helical" evidence="1">
    <location>
        <begin position="27"/>
        <end position="46"/>
    </location>
</feature>
<feature type="transmembrane region" description="Helical" evidence="1">
    <location>
        <begin position="256"/>
        <end position="277"/>
    </location>
</feature>
<dbReference type="Proteomes" id="UP000440578">
    <property type="component" value="Unassembled WGS sequence"/>
</dbReference>
<keyword evidence="3" id="KW-1185">Reference proteome</keyword>
<feature type="transmembrane region" description="Helical" evidence="1">
    <location>
        <begin position="66"/>
        <end position="83"/>
    </location>
</feature>
<feature type="transmembrane region" description="Helical" evidence="1">
    <location>
        <begin position="133"/>
        <end position="152"/>
    </location>
</feature>